<dbReference type="Proteomes" id="UP000663823">
    <property type="component" value="Unassembled WGS sequence"/>
</dbReference>
<evidence type="ECO:0000256" key="3">
    <source>
        <dbReference type="ARBA" id="ARBA00023015"/>
    </source>
</evidence>
<evidence type="ECO:0000256" key="2">
    <source>
        <dbReference type="ARBA" id="ARBA00010427"/>
    </source>
</evidence>
<evidence type="ECO:0000256" key="1">
    <source>
        <dbReference type="ARBA" id="ARBA00004123"/>
    </source>
</evidence>
<evidence type="ECO:0000256" key="4">
    <source>
        <dbReference type="ARBA" id="ARBA00023163"/>
    </source>
</evidence>
<comment type="subcellular location">
    <subcellularLocation>
        <location evidence="1">Nucleus</location>
    </subcellularLocation>
</comment>
<evidence type="ECO:0008006" key="14">
    <source>
        <dbReference type="Google" id="ProtNLM"/>
    </source>
</evidence>
<dbReference type="GO" id="GO:0032968">
    <property type="term" value="P:positive regulation of transcription elongation by RNA polymerase II"/>
    <property type="evidence" value="ECO:0007669"/>
    <property type="project" value="TreeGrafter"/>
</dbReference>
<feature type="region of interest" description="Disordered" evidence="6">
    <location>
        <begin position="328"/>
        <end position="360"/>
    </location>
</feature>
<dbReference type="AlphaFoldDB" id="A0A813QKQ4"/>
<sequence length="522" mass="60081">MADALSLLRQFTIENKEYTIENDRFVFNDLAYPKDIKTNYLVYGTGKDNTPKDYYTLESIVFLLKNVELQHANYVKKAAEKGIPAISRPDRKDLLAYLNGQANTADRIDRNAPLEIAMQRPLQVNKRPAEDPRLDNAKIARVEDDDMQKLKDRREKKFDEKNKEIAADQIRPLSGELSTEAILKLRAKIRATARDKIVDFKENEDTPEPSTEPLPITADTFEIMKRERTWRNRTTVLQSSNKNFAKNILLILNSIKAKEESEQKQEALAAQRSPIRDTTTRAPLEGYSRYNQEKFVQRDDSEFKIDTHASYHGLTLKTVTEGATPNKLLPTTNPSIPKPIIATNDKLNTSNTDSSKRPSRTPIIIIPPALTSLITRYNCKELLEDLKYISTEEGKASGTKRDGDILIQRKKGNLTVPYRITDDPLRLTKQDWEERVVAVFAQGPAWQFKGWPWSGNPVEIFQKVKAYHIKWAQLKTDANIAKWCVHLIELDQNKRHLDCARIRTFWDSLDQFIAKHKSTLRY</sequence>
<comment type="caution">
    <text evidence="9">The sequence shown here is derived from an EMBL/GenBank/DDBJ whole genome shotgun (WGS) entry which is preliminary data.</text>
</comment>
<evidence type="ECO:0000259" key="8">
    <source>
        <dbReference type="Pfam" id="PF16050"/>
    </source>
</evidence>
<keyword evidence="5" id="KW-0539">Nucleus</keyword>
<evidence type="ECO:0000256" key="6">
    <source>
        <dbReference type="SAM" id="MobiDB-lite"/>
    </source>
</evidence>
<dbReference type="PANTHER" id="PTHR12466">
    <property type="entry name" value="CDC73 DOMAIN PROTEIN"/>
    <property type="match status" value="1"/>
</dbReference>
<evidence type="ECO:0000313" key="11">
    <source>
        <dbReference type="EMBL" id="CAF3503700.1"/>
    </source>
</evidence>
<dbReference type="EMBL" id="CAJNOU010000103">
    <property type="protein sequence ID" value="CAF0866300.1"/>
    <property type="molecule type" value="Genomic_DNA"/>
</dbReference>
<evidence type="ECO:0000313" key="9">
    <source>
        <dbReference type="EMBL" id="CAF0769587.1"/>
    </source>
</evidence>
<dbReference type="InterPro" id="IPR031336">
    <property type="entry name" value="CDC73_C"/>
</dbReference>
<evidence type="ECO:0000313" key="13">
    <source>
        <dbReference type="Proteomes" id="UP000663882"/>
    </source>
</evidence>
<dbReference type="Pfam" id="PF16050">
    <property type="entry name" value="CDC73_N"/>
    <property type="match status" value="1"/>
</dbReference>
<evidence type="ECO:0000256" key="5">
    <source>
        <dbReference type="ARBA" id="ARBA00023242"/>
    </source>
</evidence>
<dbReference type="InterPro" id="IPR038103">
    <property type="entry name" value="CDC73_C_sf"/>
</dbReference>
<dbReference type="InterPro" id="IPR007852">
    <property type="entry name" value="Cdc73/Parafibromin"/>
</dbReference>
<dbReference type="OrthoDB" id="2186602at2759"/>
<comment type="similarity">
    <text evidence="2">Belongs to the CDC73 family.</text>
</comment>
<evidence type="ECO:0000313" key="12">
    <source>
        <dbReference type="EMBL" id="CAF3719955.1"/>
    </source>
</evidence>
<feature type="domain" description="Cell division control protein 73 C-terminal" evidence="7">
    <location>
        <begin position="359"/>
        <end position="512"/>
    </location>
</feature>
<dbReference type="GO" id="GO:0016593">
    <property type="term" value="C:Cdc73/Paf1 complex"/>
    <property type="evidence" value="ECO:0007669"/>
    <property type="project" value="InterPro"/>
</dbReference>
<accession>A0A813QKQ4</accession>
<dbReference type="InterPro" id="IPR032041">
    <property type="entry name" value="Cdc73_N"/>
</dbReference>
<keyword evidence="4" id="KW-0804">Transcription</keyword>
<evidence type="ECO:0000259" key="7">
    <source>
        <dbReference type="Pfam" id="PF05179"/>
    </source>
</evidence>
<dbReference type="Proteomes" id="UP000663889">
    <property type="component" value="Unassembled WGS sequence"/>
</dbReference>
<dbReference type="FunFam" id="3.40.50.11990:FF:000002">
    <property type="entry name" value="protein CDC73 homolog"/>
    <property type="match status" value="1"/>
</dbReference>
<dbReference type="GO" id="GO:0006368">
    <property type="term" value="P:transcription elongation by RNA polymerase II"/>
    <property type="evidence" value="ECO:0007669"/>
    <property type="project" value="InterPro"/>
</dbReference>
<name>A0A813QKQ4_9BILA</name>
<dbReference type="Proteomes" id="UP000663874">
    <property type="component" value="Unassembled WGS sequence"/>
</dbReference>
<reference evidence="9" key="1">
    <citation type="submission" date="2021-02" db="EMBL/GenBank/DDBJ databases">
        <authorList>
            <person name="Nowell W R."/>
        </authorList>
    </citation>
    <scope>NUCLEOTIDE SEQUENCE</scope>
</reference>
<feature type="domain" description="Paf1 complex subunit Cdc73 N-terminal" evidence="8">
    <location>
        <begin position="1"/>
        <end position="294"/>
    </location>
</feature>
<organism evidence="9 13">
    <name type="scientific">Rotaria sordida</name>
    <dbReference type="NCBI Taxonomy" id="392033"/>
    <lineage>
        <taxon>Eukaryota</taxon>
        <taxon>Metazoa</taxon>
        <taxon>Spiralia</taxon>
        <taxon>Gnathifera</taxon>
        <taxon>Rotifera</taxon>
        <taxon>Eurotatoria</taxon>
        <taxon>Bdelloidea</taxon>
        <taxon>Philodinida</taxon>
        <taxon>Philodinidae</taxon>
        <taxon>Rotaria</taxon>
    </lineage>
</organism>
<protein>
    <recommendedName>
        <fullName evidence="14">Parafibromin</fullName>
    </recommendedName>
</protein>
<proteinExistence type="inferred from homology"/>
<keyword evidence="3" id="KW-0805">Transcription regulation</keyword>
<gene>
    <name evidence="12" type="ORF">FNK824_LOCUS10405</name>
    <name evidence="11" type="ORF">OTI717_LOCUS1855</name>
    <name evidence="9" type="ORF">RFH988_LOCUS2292</name>
    <name evidence="10" type="ORF">SEV965_LOCUS3875</name>
</gene>
<dbReference type="EMBL" id="CAJOBE010001159">
    <property type="protein sequence ID" value="CAF3719955.1"/>
    <property type="molecule type" value="Genomic_DNA"/>
</dbReference>
<dbReference type="GO" id="GO:0000993">
    <property type="term" value="F:RNA polymerase II complex binding"/>
    <property type="evidence" value="ECO:0007669"/>
    <property type="project" value="TreeGrafter"/>
</dbReference>
<dbReference type="Pfam" id="PF05179">
    <property type="entry name" value="CDC73_C"/>
    <property type="match status" value="1"/>
</dbReference>
<dbReference type="EMBL" id="CAJNOO010000048">
    <property type="protein sequence ID" value="CAF0769587.1"/>
    <property type="molecule type" value="Genomic_DNA"/>
</dbReference>
<dbReference type="EMBL" id="CAJOAX010000084">
    <property type="protein sequence ID" value="CAF3503700.1"/>
    <property type="molecule type" value="Genomic_DNA"/>
</dbReference>
<dbReference type="Proteomes" id="UP000663882">
    <property type="component" value="Unassembled WGS sequence"/>
</dbReference>
<dbReference type="Gene3D" id="3.40.50.11990">
    <property type="entry name" value="RNA polymerase II accessory factor, Cdc73 C-terminal domain"/>
    <property type="match status" value="1"/>
</dbReference>
<dbReference type="PANTHER" id="PTHR12466:SF8">
    <property type="entry name" value="PARAFIBROMIN"/>
    <property type="match status" value="1"/>
</dbReference>
<evidence type="ECO:0000313" key="10">
    <source>
        <dbReference type="EMBL" id="CAF0866300.1"/>
    </source>
</evidence>